<reference evidence="1 2" key="1">
    <citation type="journal article" date="2012" name="J. Bacteriol.">
        <title>Draft Genome Sequence of an Ammonia-Oxidizing Archaeon, "Candidatus Nitrosopumilus sediminis" AR2, from Svalbard in the Arctic Circle.</title>
        <authorList>
            <person name="Park S.J."/>
            <person name="Kim J.G."/>
            <person name="Jung M.Y."/>
            <person name="Kim S.J."/>
            <person name="Cha I.T."/>
            <person name="Ghai R."/>
            <person name="Martin-Cuadrado A.B."/>
            <person name="Rodriguez-Valera F."/>
            <person name="Rhee S.K."/>
        </authorList>
    </citation>
    <scope>NUCLEOTIDE SEQUENCE [LARGE SCALE GENOMIC DNA]</scope>
    <source>
        <strain evidence="1 2">AR2</strain>
    </source>
</reference>
<gene>
    <name evidence="1" type="ORF">NSED_06740</name>
</gene>
<dbReference type="EMBL" id="CP003843">
    <property type="protein sequence ID" value="AFS83146.1"/>
    <property type="molecule type" value="Genomic_DNA"/>
</dbReference>
<dbReference type="KEGG" id="nir:NSED_06740"/>
<sequence length="256" mass="29807">MSMKAITILKKAVHEEYPNFKNYHPEEQTQIINTVLSSYILPVIKKIKLPNLISLQFKIKQEAFLENRRRKATRKDVRQINYALWKLIYDAKSSLISDSLQTSQNYPVDVVNDNTTFTIRKYSDETFTKIVDPTSDSSENAFTVLDPPLTLSSTLEEKVLSDESYKMFVSKIDVATRSTPVKHLGVAEYYLEEKQDRYQQSLLKIILYAKFLGGDNPTKIIKWEKLRDIIDSYFDSIAKTPKLQEMIDNFYVKLRP</sequence>
<evidence type="ECO:0000313" key="2">
    <source>
        <dbReference type="Proteomes" id="UP000006100"/>
    </source>
</evidence>
<dbReference type="AlphaFoldDB" id="K0BFP6"/>
<accession>K0BFP6</accession>
<proteinExistence type="predicted"/>
<dbReference type="STRING" id="1229909.NSED_06740"/>
<organism evidence="1 2">
    <name type="scientific">Candidatus Nitrosopumilus sediminis</name>
    <dbReference type="NCBI Taxonomy" id="1229909"/>
    <lineage>
        <taxon>Archaea</taxon>
        <taxon>Nitrososphaerota</taxon>
        <taxon>Nitrososphaeria</taxon>
        <taxon>Nitrosopumilales</taxon>
        <taxon>Nitrosopumilaceae</taxon>
        <taxon>Nitrosopumilus</taxon>
    </lineage>
</organism>
<dbReference type="HOGENOM" id="CLU_1084177_0_0_2"/>
<protein>
    <submittedName>
        <fullName evidence="1">Uncharacterized protein</fullName>
    </submittedName>
</protein>
<evidence type="ECO:0000313" key="1">
    <source>
        <dbReference type="EMBL" id="AFS83146.1"/>
    </source>
</evidence>
<dbReference type="PATRIC" id="fig|1229909.8.peg.1485"/>
<dbReference type="Proteomes" id="UP000006100">
    <property type="component" value="Chromosome"/>
</dbReference>
<name>K0BFP6_9ARCH</name>
<keyword evidence="2" id="KW-1185">Reference proteome</keyword>